<dbReference type="Gene3D" id="1.50.10.10">
    <property type="match status" value="1"/>
</dbReference>
<dbReference type="EMBL" id="AMCI01002323">
    <property type="protein sequence ID" value="EJX03026.1"/>
    <property type="molecule type" value="Genomic_DNA"/>
</dbReference>
<reference evidence="2" key="1">
    <citation type="journal article" date="2012" name="PLoS ONE">
        <title>Gene sets for utilization of primary and secondary nutrition supplies in the distal gut of endangered iberian lynx.</title>
        <authorList>
            <person name="Alcaide M."/>
            <person name="Messina E."/>
            <person name="Richter M."/>
            <person name="Bargiela R."/>
            <person name="Peplies J."/>
            <person name="Huws S.A."/>
            <person name="Newbold C.J."/>
            <person name="Golyshin P.N."/>
            <person name="Simon M.A."/>
            <person name="Lopez G."/>
            <person name="Yakimov M.M."/>
            <person name="Ferrer M."/>
        </authorList>
    </citation>
    <scope>NUCLEOTIDE SEQUENCE</scope>
</reference>
<dbReference type="PANTHER" id="PTHR31084:SF0">
    <property type="entry name" value="ALPHA-L-FUCOSIDASE 2"/>
    <property type="match status" value="1"/>
</dbReference>
<evidence type="ECO:0000259" key="1">
    <source>
        <dbReference type="Pfam" id="PF22124"/>
    </source>
</evidence>
<sequence length="757" mass="85289">MKKTWTKIGVLCCFLLALGGLPAGAHEIGGEPRVEIDWPAFMEKQDLVWEVLPEHWYESAFLGDGMLGLMLYREPGKNYLRFETGNSMVHDHRPGGGLFDNPRLLTGHFALYPEGEIVSGTMRLDLWNAEATARIVTTRGFMELRAWVQATDQVMVVQVKTAPGERNFRWEWVPAKADSPRYLYGQTPEGSWMQLPSHYESNPDPIVSPGLSVQKLLAGGETAVAWQEERLSADERLYWMTVTHSYPSETASTEAVQLLCRAQEQGFERLLQKHRSWWHSYYPASFLSVSDGQKENFYWAQLYKLASATRAHRALIDNTGPWLTVTPWPNAWWNLNVQLTYWPLLASNHLDLAGSLEKALYGHVDQLRLNVPVAYRDSSLAIGRSSNLSCETTPVGCPGQDEGAEVGLLPWACHNLWLTYRHKMDDEQLRTQLFPLLKQAIQYYLHFLYKGEDGKLHLPRTCSPEYGSAEDANFDLALLRWGCQTLLAIVDRLNLTDASVPRWKEVLSDLTPYPVDEEGGLMIGRGVPYASSHRHYSHLLAAYPLYLLNRENPADAALIAKSLAHWQSKPEALRGYSFTGASSLAAALGKGDEALEYLDKLFDEYLSANTLYRESGPVIETPLSAAKSMQDMLLQSWGGKIRVFPAVPAAWPDVVLKDFRTEGAFLVTASRSGGKTDFLTVRSLAGEPCILVTDLEQPVFRGNREHRVVKLAEQTYQVDLRKGEVIWVYAQGTKPDWTIRPVVTSVKHTYGVKQSRK</sequence>
<dbReference type="AlphaFoldDB" id="J9CS65"/>
<organism evidence="2">
    <name type="scientific">gut metagenome</name>
    <dbReference type="NCBI Taxonomy" id="749906"/>
    <lineage>
        <taxon>unclassified sequences</taxon>
        <taxon>metagenomes</taxon>
        <taxon>organismal metagenomes</taxon>
    </lineage>
</organism>
<dbReference type="GO" id="GO:0005975">
    <property type="term" value="P:carbohydrate metabolic process"/>
    <property type="evidence" value="ECO:0007669"/>
    <property type="project" value="InterPro"/>
</dbReference>
<accession>J9CS65</accession>
<gene>
    <name evidence="2" type="ORF">EVA_08855</name>
</gene>
<dbReference type="InterPro" id="IPR054363">
    <property type="entry name" value="GH95_cat"/>
</dbReference>
<evidence type="ECO:0000313" key="2">
    <source>
        <dbReference type="EMBL" id="EJX03026.1"/>
    </source>
</evidence>
<protein>
    <recommendedName>
        <fullName evidence="1">Glycosyl hydrolase family 95 catalytic domain-containing protein</fullName>
    </recommendedName>
</protein>
<comment type="caution">
    <text evidence="2">The sequence shown here is derived from an EMBL/GenBank/DDBJ whole genome shotgun (WGS) entry which is preliminary data.</text>
</comment>
<dbReference type="GO" id="GO:0004560">
    <property type="term" value="F:alpha-L-fucosidase activity"/>
    <property type="evidence" value="ECO:0007669"/>
    <property type="project" value="TreeGrafter"/>
</dbReference>
<dbReference type="InterPro" id="IPR012341">
    <property type="entry name" value="6hp_glycosidase-like_sf"/>
</dbReference>
<proteinExistence type="predicted"/>
<feature type="domain" description="Glycosyl hydrolase family 95 catalytic" evidence="1">
    <location>
        <begin position="307"/>
        <end position="610"/>
    </location>
</feature>
<dbReference type="InterPro" id="IPR008928">
    <property type="entry name" value="6-hairpin_glycosidase_sf"/>
</dbReference>
<dbReference type="SUPFAM" id="SSF48208">
    <property type="entry name" value="Six-hairpin glycosidases"/>
    <property type="match status" value="1"/>
</dbReference>
<name>J9CS65_9ZZZZ</name>
<dbReference type="PANTHER" id="PTHR31084">
    <property type="entry name" value="ALPHA-L-FUCOSIDASE 2"/>
    <property type="match status" value="1"/>
</dbReference>
<dbReference type="Pfam" id="PF22124">
    <property type="entry name" value="Glyco_hydro_95_cat"/>
    <property type="match status" value="1"/>
</dbReference>